<dbReference type="AlphaFoldDB" id="A0A0E9S335"/>
<sequence length="31" mass="3885">MSIFCAMYESWFCEERHLKVEINYLHEMCQI</sequence>
<organism evidence="1">
    <name type="scientific">Anguilla anguilla</name>
    <name type="common">European freshwater eel</name>
    <name type="synonym">Muraena anguilla</name>
    <dbReference type="NCBI Taxonomy" id="7936"/>
    <lineage>
        <taxon>Eukaryota</taxon>
        <taxon>Metazoa</taxon>
        <taxon>Chordata</taxon>
        <taxon>Craniata</taxon>
        <taxon>Vertebrata</taxon>
        <taxon>Euteleostomi</taxon>
        <taxon>Actinopterygii</taxon>
        <taxon>Neopterygii</taxon>
        <taxon>Teleostei</taxon>
        <taxon>Anguilliformes</taxon>
        <taxon>Anguillidae</taxon>
        <taxon>Anguilla</taxon>
    </lineage>
</organism>
<protein>
    <submittedName>
        <fullName evidence="1">Uncharacterized protein</fullName>
    </submittedName>
</protein>
<name>A0A0E9S335_ANGAN</name>
<reference evidence="1" key="2">
    <citation type="journal article" date="2015" name="Fish Shellfish Immunol.">
        <title>Early steps in the European eel (Anguilla anguilla)-Vibrio vulnificus interaction in the gills: Role of the RtxA13 toxin.</title>
        <authorList>
            <person name="Callol A."/>
            <person name="Pajuelo D."/>
            <person name="Ebbesson L."/>
            <person name="Teles M."/>
            <person name="MacKenzie S."/>
            <person name="Amaro C."/>
        </authorList>
    </citation>
    <scope>NUCLEOTIDE SEQUENCE</scope>
</reference>
<evidence type="ECO:0000313" key="1">
    <source>
        <dbReference type="EMBL" id="JAH34928.1"/>
    </source>
</evidence>
<accession>A0A0E9S335</accession>
<dbReference type="EMBL" id="GBXM01073649">
    <property type="protein sequence ID" value="JAH34928.1"/>
    <property type="molecule type" value="Transcribed_RNA"/>
</dbReference>
<proteinExistence type="predicted"/>
<reference evidence="1" key="1">
    <citation type="submission" date="2014-11" db="EMBL/GenBank/DDBJ databases">
        <authorList>
            <person name="Amaro Gonzalez C."/>
        </authorList>
    </citation>
    <scope>NUCLEOTIDE SEQUENCE</scope>
</reference>